<dbReference type="AlphaFoldDB" id="A0A1H9V1A2"/>
<evidence type="ECO:0000256" key="1">
    <source>
        <dbReference type="ARBA" id="ARBA00022448"/>
    </source>
</evidence>
<accession>A0A1H9V1A2</accession>
<dbReference type="STRING" id="1601833.SAMN05518684_10944"/>
<dbReference type="OrthoDB" id="9802264at2"/>
<keyword evidence="1" id="KW-0813">Transport</keyword>
<dbReference type="InterPro" id="IPR050166">
    <property type="entry name" value="ABC_transporter_ATP-bind"/>
</dbReference>
<dbReference type="GO" id="GO:0005524">
    <property type="term" value="F:ATP binding"/>
    <property type="evidence" value="ECO:0007669"/>
    <property type="project" value="UniProtKB-KW"/>
</dbReference>
<dbReference type="PROSITE" id="PS00211">
    <property type="entry name" value="ABC_TRANSPORTER_1"/>
    <property type="match status" value="1"/>
</dbReference>
<evidence type="ECO:0000313" key="7">
    <source>
        <dbReference type="Proteomes" id="UP000198571"/>
    </source>
</evidence>
<dbReference type="RefSeq" id="WP_093052334.1">
    <property type="nucleotide sequence ID" value="NZ_FOGT01000009.1"/>
</dbReference>
<dbReference type="InterPro" id="IPR027417">
    <property type="entry name" value="P-loop_NTPase"/>
</dbReference>
<dbReference type="Gene3D" id="3.40.50.300">
    <property type="entry name" value="P-loop containing nucleotide triphosphate hydrolases"/>
    <property type="match status" value="1"/>
</dbReference>
<evidence type="ECO:0000259" key="5">
    <source>
        <dbReference type="PROSITE" id="PS50893"/>
    </source>
</evidence>
<reference evidence="7" key="1">
    <citation type="submission" date="2016-10" db="EMBL/GenBank/DDBJ databases">
        <authorList>
            <person name="Varghese N."/>
            <person name="Submissions S."/>
        </authorList>
    </citation>
    <scope>NUCLEOTIDE SEQUENCE [LARGE SCALE GENOMIC DNA]</scope>
    <source>
        <strain evidence="7">S9</strain>
    </source>
</reference>
<dbReference type="GO" id="GO:0016887">
    <property type="term" value="F:ATP hydrolysis activity"/>
    <property type="evidence" value="ECO:0007669"/>
    <property type="project" value="InterPro"/>
</dbReference>
<proteinExistence type="predicted"/>
<evidence type="ECO:0000256" key="2">
    <source>
        <dbReference type="ARBA" id="ARBA00022741"/>
    </source>
</evidence>
<dbReference type="Pfam" id="PF00005">
    <property type="entry name" value="ABC_tran"/>
    <property type="match status" value="1"/>
</dbReference>
<evidence type="ECO:0000256" key="3">
    <source>
        <dbReference type="ARBA" id="ARBA00022840"/>
    </source>
</evidence>
<name>A0A1H9V1A2_9BACI</name>
<sequence length="265" mass="30238">MSVTAENNPLVELKGVEKEFSKQGDSKKVLSGIDFDIRKGEVVSILGQSGCGKSTLLNLIGGFDSPTGGELFFDGKQVTKPSRRAIMLFQYYALLPWRTVLKNVELALEPEGLSKEESRERAIRYIKLVGLEKSMDQFPSELSGGMQQRVAIARALSIRPELILMDEPFAALDTFNRYYLQDELLRIQQQEGTNIILVTHDIDEAVYLSDRVFIMDANPGTVRKKITVKLPKPRDRAHSDFQYYRKWILDEFNFSYTQDQLDFNI</sequence>
<dbReference type="InterPro" id="IPR003593">
    <property type="entry name" value="AAA+_ATPase"/>
</dbReference>
<dbReference type="SMART" id="SM00382">
    <property type="entry name" value="AAA"/>
    <property type="match status" value="1"/>
</dbReference>
<organism evidence="6 7">
    <name type="scientific">Salipaludibacillus aurantiacus</name>
    <dbReference type="NCBI Taxonomy" id="1601833"/>
    <lineage>
        <taxon>Bacteria</taxon>
        <taxon>Bacillati</taxon>
        <taxon>Bacillota</taxon>
        <taxon>Bacilli</taxon>
        <taxon>Bacillales</taxon>
        <taxon>Bacillaceae</taxon>
    </lineage>
</organism>
<dbReference type="PANTHER" id="PTHR42788:SF13">
    <property type="entry name" value="ALIPHATIC SULFONATES IMPORT ATP-BINDING PROTEIN SSUB"/>
    <property type="match status" value="1"/>
</dbReference>
<gene>
    <name evidence="6" type="ORF">SAMN05518684_10944</name>
</gene>
<dbReference type="CDD" id="cd03293">
    <property type="entry name" value="ABC_NrtD_SsuB_transporters"/>
    <property type="match status" value="1"/>
</dbReference>
<keyword evidence="4" id="KW-1278">Translocase</keyword>
<protein>
    <submittedName>
        <fullName evidence="6">NitT/TauT family transport system ATP-binding protein</fullName>
    </submittedName>
</protein>
<dbReference type="SUPFAM" id="SSF52540">
    <property type="entry name" value="P-loop containing nucleoside triphosphate hydrolases"/>
    <property type="match status" value="1"/>
</dbReference>
<keyword evidence="3 6" id="KW-0067">ATP-binding</keyword>
<dbReference type="Proteomes" id="UP000198571">
    <property type="component" value="Unassembled WGS sequence"/>
</dbReference>
<dbReference type="PANTHER" id="PTHR42788">
    <property type="entry name" value="TAURINE IMPORT ATP-BINDING PROTEIN-RELATED"/>
    <property type="match status" value="1"/>
</dbReference>
<evidence type="ECO:0000256" key="4">
    <source>
        <dbReference type="ARBA" id="ARBA00022967"/>
    </source>
</evidence>
<evidence type="ECO:0000313" key="6">
    <source>
        <dbReference type="EMBL" id="SES15043.1"/>
    </source>
</evidence>
<dbReference type="EMBL" id="FOGT01000009">
    <property type="protein sequence ID" value="SES15043.1"/>
    <property type="molecule type" value="Genomic_DNA"/>
</dbReference>
<dbReference type="PROSITE" id="PS50893">
    <property type="entry name" value="ABC_TRANSPORTER_2"/>
    <property type="match status" value="1"/>
</dbReference>
<dbReference type="InterPro" id="IPR017871">
    <property type="entry name" value="ABC_transporter-like_CS"/>
</dbReference>
<keyword evidence="2" id="KW-0547">Nucleotide-binding</keyword>
<feature type="domain" description="ABC transporter" evidence="5">
    <location>
        <begin position="11"/>
        <end position="242"/>
    </location>
</feature>
<keyword evidence="7" id="KW-1185">Reference proteome</keyword>
<dbReference type="InterPro" id="IPR003439">
    <property type="entry name" value="ABC_transporter-like_ATP-bd"/>
</dbReference>